<protein>
    <submittedName>
        <fullName evidence="1">17051_t:CDS:1</fullName>
    </submittedName>
</protein>
<keyword evidence="2" id="KW-1185">Reference proteome</keyword>
<name>A0ACA9PVX3_9GLOM</name>
<evidence type="ECO:0000313" key="1">
    <source>
        <dbReference type="EMBL" id="CAG8723062.1"/>
    </source>
</evidence>
<comment type="caution">
    <text evidence="1">The sequence shown here is derived from an EMBL/GenBank/DDBJ whole genome shotgun (WGS) entry which is preliminary data.</text>
</comment>
<dbReference type="EMBL" id="CAJVPW010030140">
    <property type="protein sequence ID" value="CAG8723062.1"/>
    <property type="molecule type" value="Genomic_DNA"/>
</dbReference>
<evidence type="ECO:0000313" key="2">
    <source>
        <dbReference type="Proteomes" id="UP000789366"/>
    </source>
</evidence>
<reference evidence="1" key="1">
    <citation type="submission" date="2021-06" db="EMBL/GenBank/DDBJ databases">
        <authorList>
            <person name="Kallberg Y."/>
            <person name="Tangrot J."/>
            <person name="Rosling A."/>
        </authorList>
    </citation>
    <scope>NUCLEOTIDE SEQUENCE</scope>
    <source>
        <strain evidence="1">28 12/20/2015</strain>
    </source>
</reference>
<sequence length="138" mass="16294">KKNKLMKDLRKKNNDIMKINKKISTTTSKLHKSRIDDEKNYLTKRINNLKKQNIKLTKERSTIVKKLVKFGELLDDLLTKKKIINEEVIKELENTSSKTNPDEFNNSTKRKSIKDKTNPKGKQKNLNYFQKQLKSFLS</sequence>
<accession>A0ACA9PVX3</accession>
<feature type="non-terminal residue" evidence="1">
    <location>
        <position position="1"/>
    </location>
</feature>
<dbReference type="Proteomes" id="UP000789366">
    <property type="component" value="Unassembled WGS sequence"/>
</dbReference>
<organism evidence="1 2">
    <name type="scientific">Cetraspora pellucida</name>
    <dbReference type="NCBI Taxonomy" id="1433469"/>
    <lineage>
        <taxon>Eukaryota</taxon>
        <taxon>Fungi</taxon>
        <taxon>Fungi incertae sedis</taxon>
        <taxon>Mucoromycota</taxon>
        <taxon>Glomeromycotina</taxon>
        <taxon>Glomeromycetes</taxon>
        <taxon>Diversisporales</taxon>
        <taxon>Gigasporaceae</taxon>
        <taxon>Cetraspora</taxon>
    </lineage>
</organism>
<proteinExistence type="predicted"/>
<gene>
    <name evidence="1" type="ORF">SPELUC_LOCUS12562</name>
</gene>